<evidence type="ECO:0000256" key="2">
    <source>
        <dbReference type="ARBA" id="ARBA00023125"/>
    </source>
</evidence>
<evidence type="ECO:0000259" key="4">
    <source>
        <dbReference type="SMART" id="SM00418"/>
    </source>
</evidence>
<name>A0A0U3TGR8_9ACTN</name>
<accession>A0A0U3TGR8</accession>
<dbReference type="Proteomes" id="UP000067689">
    <property type="component" value="Chromosome"/>
</dbReference>
<evidence type="ECO:0000256" key="1">
    <source>
        <dbReference type="ARBA" id="ARBA00023015"/>
    </source>
</evidence>
<evidence type="ECO:0000256" key="3">
    <source>
        <dbReference type="ARBA" id="ARBA00023163"/>
    </source>
</evidence>
<feature type="domain" description="HTH arsR-type" evidence="4">
    <location>
        <begin position="18"/>
        <end position="105"/>
    </location>
</feature>
<keyword evidence="1" id="KW-0805">Transcription regulation</keyword>
<dbReference type="PANTHER" id="PTHR33154">
    <property type="entry name" value="TRANSCRIPTIONAL REGULATOR, ARSR FAMILY"/>
    <property type="match status" value="1"/>
</dbReference>
<dbReference type="STRING" id="2041.AERYTH_08735"/>
<dbReference type="InterPro" id="IPR011991">
    <property type="entry name" value="ArsR-like_HTH"/>
</dbReference>
<dbReference type="PANTHER" id="PTHR33154:SF15">
    <property type="entry name" value="REGULATORY PROTEIN ARSR"/>
    <property type="match status" value="1"/>
</dbReference>
<dbReference type="SUPFAM" id="SSF46785">
    <property type="entry name" value="Winged helix' DNA-binding domain"/>
    <property type="match status" value="1"/>
</dbReference>
<reference evidence="5 6" key="1">
    <citation type="journal article" date="1991" name="Int. J. Syst. Bacteriol.">
        <title>Description of the erythromycin-producing bacterium Arthrobacter sp. strain NRRL B-3381 as Aeromicrobium erythreum gen. nov., sp. nov.</title>
        <authorList>
            <person name="Miller E.S."/>
            <person name="Woese C.R."/>
            <person name="Brenner S."/>
        </authorList>
    </citation>
    <scope>NUCLEOTIDE SEQUENCE [LARGE SCALE GENOMIC DNA]</scope>
    <source>
        <strain evidence="5 6">AR18</strain>
    </source>
</reference>
<dbReference type="CDD" id="cd00090">
    <property type="entry name" value="HTH_ARSR"/>
    <property type="match status" value="1"/>
</dbReference>
<dbReference type="EMBL" id="CP011502">
    <property type="protein sequence ID" value="ALX04775.1"/>
    <property type="molecule type" value="Genomic_DNA"/>
</dbReference>
<sequence>MAIYAGRVTEPVVVPSAHALRALSHPLRLRLLGLLRIDGPSTATSLAARTGTSSGATSYHLRQLAAHGFVEEAEGDGDARTRWWRAVHRSTSTSAPRDTDELAAVDAFGQAVAVVHAEQLQRAVEEYPLLPQEWRAASTLSDWVRRLRPEQARALTEQLVDLLTAVEDDDHPDARPFSVRVHANPWPGSVTDA</sequence>
<protein>
    <recommendedName>
        <fullName evidence="4">HTH arsR-type domain-containing protein</fullName>
    </recommendedName>
</protein>
<dbReference type="AlphaFoldDB" id="A0A0U3TGR8"/>
<dbReference type="GO" id="GO:0003700">
    <property type="term" value="F:DNA-binding transcription factor activity"/>
    <property type="evidence" value="ECO:0007669"/>
    <property type="project" value="InterPro"/>
</dbReference>
<dbReference type="KEGG" id="aer:AERYTH_08735"/>
<dbReference type="GO" id="GO:0003677">
    <property type="term" value="F:DNA binding"/>
    <property type="evidence" value="ECO:0007669"/>
    <property type="project" value="UniProtKB-KW"/>
</dbReference>
<keyword evidence="3" id="KW-0804">Transcription</keyword>
<proteinExistence type="predicted"/>
<dbReference type="InterPro" id="IPR036390">
    <property type="entry name" value="WH_DNA-bd_sf"/>
</dbReference>
<dbReference type="PATRIC" id="fig|2041.4.peg.1829"/>
<dbReference type="Gene3D" id="1.10.10.10">
    <property type="entry name" value="Winged helix-like DNA-binding domain superfamily/Winged helix DNA-binding domain"/>
    <property type="match status" value="1"/>
</dbReference>
<dbReference type="InterPro" id="IPR001845">
    <property type="entry name" value="HTH_ArsR_DNA-bd_dom"/>
</dbReference>
<evidence type="ECO:0000313" key="5">
    <source>
        <dbReference type="EMBL" id="ALX04775.1"/>
    </source>
</evidence>
<dbReference type="InterPro" id="IPR051081">
    <property type="entry name" value="HTH_MetalResp_TranReg"/>
</dbReference>
<organism evidence="5 6">
    <name type="scientific">Aeromicrobium erythreum</name>
    <dbReference type="NCBI Taxonomy" id="2041"/>
    <lineage>
        <taxon>Bacteria</taxon>
        <taxon>Bacillati</taxon>
        <taxon>Actinomycetota</taxon>
        <taxon>Actinomycetes</taxon>
        <taxon>Propionibacteriales</taxon>
        <taxon>Nocardioidaceae</taxon>
        <taxon>Aeromicrobium</taxon>
    </lineage>
</organism>
<keyword evidence="6" id="KW-1185">Reference proteome</keyword>
<gene>
    <name evidence="5" type="ORF">AERYTH_08735</name>
</gene>
<evidence type="ECO:0000313" key="6">
    <source>
        <dbReference type="Proteomes" id="UP000067689"/>
    </source>
</evidence>
<dbReference type="Pfam" id="PF12840">
    <property type="entry name" value="HTH_20"/>
    <property type="match status" value="1"/>
</dbReference>
<keyword evidence="2" id="KW-0238">DNA-binding</keyword>
<dbReference type="InterPro" id="IPR036388">
    <property type="entry name" value="WH-like_DNA-bd_sf"/>
</dbReference>
<dbReference type="SMART" id="SM00418">
    <property type="entry name" value="HTH_ARSR"/>
    <property type="match status" value="1"/>
</dbReference>